<evidence type="ECO:0000313" key="3">
    <source>
        <dbReference type="Proteomes" id="UP000199600"/>
    </source>
</evidence>
<accession>A0A1A8XLD8</accession>
<feature type="domain" description="HDOD" evidence="1">
    <location>
        <begin position="38"/>
        <end position="227"/>
    </location>
</feature>
<dbReference type="Pfam" id="PF08668">
    <property type="entry name" value="HDOD"/>
    <property type="match status" value="1"/>
</dbReference>
<dbReference type="InterPro" id="IPR052340">
    <property type="entry name" value="RNase_Y/CdgJ"/>
</dbReference>
<proteinExistence type="predicted"/>
<organism evidence="2 3">
    <name type="scientific">Candidatus Propionivibrio aalborgensis</name>
    <dbReference type="NCBI Taxonomy" id="1860101"/>
    <lineage>
        <taxon>Bacteria</taxon>
        <taxon>Pseudomonadati</taxon>
        <taxon>Pseudomonadota</taxon>
        <taxon>Betaproteobacteria</taxon>
        <taxon>Rhodocyclales</taxon>
        <taxon>Rhodocyclaceae</taxon>
        <taxon>Propionivibrio</taxon>
    </lineage>
</organism>
<name>A0A1A8XLD8_9RHOO</name>
<sequence length="297" mass="31983">MRWVAEIDKERSVSQTIHEAAESLRQAVGTANIGELSFPTSLDASRRVLKAVENPDLGMAALAKIVVAEPLLSAKVIRLANSVALNPTNQTVRDVRHAVMRVGMDPIKGLAMVLIMDQLRQSQRHSGCRDLSNRLWERSVHVAALSYVLARKLTKLNADEVMFAGIVHDLGRFYLLSRVADFPALLEDTVVLAETINDLAGHATEIVLNELKLPASIVDAVLASKQFSGSMPPASLSDLLFIAGAVSPRPDPFDELDARVTPMADSAATLGLDQSTVAEVIAASGDEIYSIVIALES</sequence>
<dbReference type="PROSITE" id="PS51833">
    <property type="entry name" value="HDOD"/>
    <property type="match status" value="1"/>
</dbReference>
<reference evidence="2 3" key="1">
    <citation type="submission" date="2016-06" db="EMBL/GenBank/DDBJ databases">
        <authorList>
            <person name="Kjaerup R.B."/>
            <person name="Dalgaard T.S."/>
            <person name="Juul-Madsen H.R."/>
        </authorList>
    </citation>
    <scope>NUCLEOTIDE SEQUENCE [LARGE SCALE GENOMIC DNA]</scope>
    <source>
        <strain evidence="2">2</strain>
    </source>
</reference>
<evidence type="ECO:0000259" key="1">
    <source>
        <dbReference type="PROSITE" id="PS51833"/>
    </source>
</evidence>
<dbReference type="EMBL" id="FLQY01000079">
    <property type="protein sequence ID" value="SBT05984.1"/>
    <property type="molecule type" value="Genomic_DNA"/>
</dbReference>
<dbReference type="InterPro" id="IPR013976">
    <property type="entry name" value="HDOD"/>
</dbReference>
<keyword evidence="3" id="KW-1185">Reference proteome</keyword>
<dbReference type="AlphaFoldDB" id="A0A1A8XLD8"/>
<dbReference type="PANTHER" id="PTHR33525">
    <property type="match status" value="1"/>
</dbReference>
<dbReference type="SUPFAM" id="SSF109604">
    <property type="entry name" value="HD-domain/PDEase-like"/>
    <property type="match status" value="1"/>
</dbReference>
<dbReference type="PANTHER" id="PTHR33525:SF3">
    <property type="entry name" value="RIBONUCLEASE Y"/>
    <property type="match status" value="1"/>
</dbReference>
<gene>
    <name evidence="2" type="ORF">PROAA_170049</name>
</gene>
<evidence type="ECO:0000313" key="2">
    <source>
        <dbReference type="EMBL" id="SBT05984.1"/>
    </source>
</evidence>
<dbReference type="Gene3D" id="1.10.3210.10">
    <property type="entry name" value="Hypothetical protein af1432"/>
    <property type="match status" value="1"/>
</dbReference>
<protein>
    <submittedName>
        <fullName evidence="2">Putative signal transduction protein</fullName>
    </submittedName>
</protein>
<dbReference type="Proteomes" id="UP000199600">
    <property type="component" value="Unassembled WGS sequence"/>
</dbReference>